<feature type="domain" description="DUF4097" evidence="1">
    <location>
        <begin position="90"/>
        <end position="345"/>
    </location>
</feature>
<organism evidence="3 4">
    <name type="scientific">Anaerococcus tetradius</name>
    <dbReference type="NCBI Taxonomy" id="33036"/>
    <lineage>
        <taxon>Bacteria</taxon>
        <taxon>Bacillati</taxon>
        <taxon>Bacillota</taxon>
        <taxon>Tissierellia</taxon>
        <taxon>Tissierellales</taxon>
        <taxon>Peptoniphilaceae</taxon>
        <taxon>Anaerococcus</taxon>
    </lineage>
</organism>
<dbReference type="InterPro" id="IPR053959">
    <property type="entry name" value="YvlB/LiaX_N"/>
</dbReference>
<dbReference type="Pfam" id="PF13349">
    <property type="entry name" value="DUF4097"/>
    <property type="match status" value="1"/>
</dbReference>
<dbReference type="PANTHER" id="PTHR34094">
    <property type="match status" value="1"/>
</dbReference>
<feature type="domain" description="YvlB/LiaX N-terminal" evidence="2">
    <location>
        <begin position="3"/>
        <end position="33"/>
    </location>
</feature>
<dbReference type="Pfam" id="PF22746">
    <property type="entry name" value="SHOCT-like_DUF2089-C"/>
    <property type="match status" value="1"/>
</dbReference>
<name>A0A133KCM1_9FIRM</name>
<dbReference type="Proteomes" id="UP000070383">
    <property type="component" value="Unassembled WGS sequence"/>
</dbReference>
<dbReference type="RefSeq" id="WP_060929720.1">
    <property type="nucleotide sequence ID" value="NZ_CAMPNK010000018.1"/>
</dbReference>
<comment type="caution">
    <text evidence="3">The sequence shown here is derived from an EMBL/GenBank/DDBJ whole genome shotgun (WGS) entry which is preliminary data.</text>
</comment>
<evidence type="ECO:0000313" key="4">
    <source>
        <dbReference type="Proteomes" id="UP000070383"/>
    </source>
</evidence>
<proteinExistence type="predicted"/>
<dbReference type="PANTHER" id="PTHR34094:SF1">
    <property type="entry name" value="PROTEIN FAM185A"/>
    <property type="match status" value="1"/>
</dbReference>
<dbReference type="OrthoDB" id="2240743at2"/>
<gene>
    <name evidence="3" type="ORF">HMPREF3200_01524</name>
</gene>
<dbReference type="InterPro" id="IPR025164">
    <property type="entry name" value="Toastrack_DUF4097"/>
</dbReference>
<dbReference type="AlphaFoldDB" id="A0A133KCM1"/>
<reference evidence="4" key="1">
    <citation type="submission" date="2016-01" db="EMBL/GenBank/DDBJ databases">
        <authorList>
            <person name="Mitreva M."/>
            <person name="Pepin K.H."/>
            <person name="Mihindukulasuriya K.A."/>
            <person name="Fulton R."/>
            <person name="Fronick C."/>
            <person name="O'Laughlin M."/>
            <person name="Miner T."/>
            <person name="Herter B."/>
            <person name="Rosa B.A."/>
            <person name="Cordes M."/>
            <person name="Tomlinson C."/>
            <person name="Wollam A."/>
            <person name="Palsikar V.B."/>
            <person name="Mardis E.R."/>
            <person name="Wilson R.K."/>
        </authorList>
    </citation>
    <scope>NUCLEOTIDE SEQUENCE [LARGE SCALE GENOMIC DNA]</scope>
    <source>
        <strain evidence="4">MJR8151</strain>
    </source>
</reference>
<dbReference type="STRING" id="33036.HMPREF3200_01524"/>
<accession>A0A133KCM1</accession>
<dbReference type="PATRIC" id="fig|33036.3.peg.1509"/>
<evidence type="ECO:0000259" key="2">
    <source>
        <dbReference type="Pfam" id="PF22746"/>
    </source>
</evidence>
<protein>
    <submittedName>
        <fullName evidence="3">Uncharacterized protein</fullName>
    </submittedName>
</protein>
<sequence>MNDEKQMILNMLKEGKITVEQASDLLGALGANKNKSDNLTNKITGAVDSIIKKATDTIQAIDLDQALDLSQFNFKGEYNTHKEIRVDDEIKTIDIDIVNGDIEIDKSDDNSLVIRADVWAKKADLSDFLNVEVAGDKLSINLNEAYKLIQATCDLKISLPASSYDDLSINQVNGKIEIADVDFNNLDLNTVNGRILLINTKAFVNVSNVNGKIDIKNVFGPIDINNVNGSIYAYNIGGDYADISTVNGNVRVDGLGSSKLIANSNAGTIRVFNIKSTKEISLKSGFGNMVVDTSDFDGIIRANVESKSINITEKFANKIQDGKGYEISTSTEDPDLSIKVSCDFGRVSLR</sequence>
<keyword evidence="4" id="KW-1185">Reference proteome</keyword>
<evidence type="ECO:0000259" key="1">
    <source>
        <dbReference type="Pfam" id="PF13349"/>
    </source>
</evidence>
<dbReference type="EMBL" id="LRPM01000057">
    <property type="protein sequence ID" value="KWZ77280.1"/>
    <property type="molecule type" value="Genomic_DNA"/>
</dbReference>
<evidence type="ECO:0000313" key="3">
    <source>
        <dbReference type="EMBL" id="KWZ77280.1"/>
    </source>
</evidence>